<keyword evidence="1" id="KW-0472">Membrane</keyword>
<name>A0A933KWY5_9HYPH</name>
<dbReference type="Proteomes" id="UP000782610">
    <property type="component" value="Unassembled WGS sequence"/>
</dbReference>
<protein>
    <submittedName>
        <fullName evidence="2">Uncharacterized protein</fullName>
    </submittedName>
</protein>
<reference evidence="2" key="1">
    <citation type="submission" date="2020-07" db="EMBL/GenBank/DDBJ databases">
        <title>Huge and variable diversity of episymbiotic CPR bacteria and DPANN archaea in groundwater ecosystems.</title>
        <authorList>
            <person name="He C.Y."/>
            <person name="Keren R."/>
            <person name="Whittaker M."/>
            <person name="Farag I.F."/>
            <person name="Doudna J."/>
            <person name="Cate J.H.D."/>
            <person name="Banfield J.F."/>
        </authorList>
    </citation>
    <scope>NUCLEOTIDE SEQUENCE</scope>
    <source>
        <strain evidence="2">NC_groundwater_1586_Pr3_B-0.1um_66_15</strain>
    </source>
</reference>
<organism evidence="2 3">
    <name type="scientific">Devosia nanyangense</name>
    <dbReference type="NCBI Taxonomy" id="1228055"/>
    <lineage>
        <taxon>Bacteria</taxon>
        <taxon>Pseudomonadati</taxon>
        <taxon>Pseudomonadota</taxon>
        <taxon>Alphaproteobacteria</taxon>
        <taxon>Hyphomicrobiales</taxon>
        <taxon>Devosiaceae</taxon>
        <taxon>Devosia</taxon>
    </lineage>
</organism>
<keyword evidence="1" id="KW-0812">Transmembrane</keyword>
<feature type="transmembrane region" description="Helical" evidence="1">
    <location>
        <begin position="33"/>
        <end position="54"/>
    </location>
</feature>
<sequence length="100" mass="11472">MTEYWFARRFPVGHPRNAMSPINERGWNVVRRFIAWMVGSAIVAAIIALVGIFWLPYVWIATPFIFIAAAMYAGWTFILAAQSRGDHQHTVDDYKTGRVK</sequence>
<evidence type="ECO:0000256" key="1">
    <source>
        <dbReference type="SAM" id="Phobius"/>
    </source>
</evidence>
<dbReference type="EMBL" id="JACRAF010000002">
    <property type="protein sequence ID" value="MBI4920139.1"/>
    <property type="molecule type" value="Genomic_DNA"/>
</dbReference>
<gene>
    <name evidence="2" type="ORF">HY834_00175</name>
</gene>
<evidence type="ECO:0000313" key="2">
    <source>
        <dbReference type="EMBL" id="MBI4920139.1"/>
    </source>
</evidence>
<keyword evidence="1" id="KW-1133">Transmembrane helix</keyword>
<evidence type="ECO:0000313" key="3">
    <source>
        <dbReference type="Proteomes" id="UP000782610"/>
    </source>
</evidence>
<comment type="caution">
    <text evidence="2">The sequence shown here is derived from an EMBL/GenBank/DDBJ whole genome shotgun (WGS) entry which is preliminary data.</text>
</comment>
<accession>A0A933KWY5</accession>
<proteinExistence type="predicted"/>
<feature type="transmembrane region" description="Helical" evidence="1">
    <location>
        <begin position="60"/>
        <end position="80"/>
    </location>
</feature>
<dbReference type="AlphaFoldDB" id="A0A933KWY5"/>